<proteinExistence type="predicted"/>
<dbReference type="InterPro" id="IPR036397">
    <property type="entry name" value="RNaseH_sf"/>
</dbReference>
<dbReference type="GO" id="GO:0003676">
    <property type="term" value="F:nucleic acid binding"/>
    <property type="evidence" value="ECO:0007669"/>
    <property type="project" value="InterPro"/>
</dbReference>
<dbReference type="InterPro" id="IPR038717">
    <property type="entry name" value="Tc1-like_DDE_dom"/>
</dbReference>
<feature type="domain" description="Tc1-like transposase DDE" evidence="1">
    <location>
        <begin position="20"/>
        <end position="71"/>
    </location>
</feature>
<evidence type="ECO:0000259" key="1">
    <source>
        <dbReference type="Pfam" id="PF13358"/>
    </source>
</evidence>
<dbReference type="EMBL" id="JAUCMX010000017">
    <property type="protein sequence ID" value="KAK3519523.1"/>
    <property type="molecule type" value="Genomic_DNA"/>
</dbReference>
<name>A0AAE0UVN3_9TELE</name>
<sequence>HVHPFMETVFPDGCGLFQQDNAPCHKAKIIQEWFDEHNNEFDVLTWPPNSPDLNPIEHLRNVLDKQVQSMEAPSRILQDLKDLLLTSLCQIPQHTFRDLVESMPRLQGSIHT</sequence>
<dbReference type="Proteomes" id="UP001274896">
    <property type="component" value="Unassembled WGS sequence"/>
</dbReference>
<dbReference type="Pfam" id="PF13358">
    <property type="entry name" value="DDE_3"/>
    <property type="match status" value="1"/>
</dbReference>
<evidence type="ECO:0000313" key="2">
    <source>
        <dbReference type="EMBL" id="KAK3519523.1"/>
    </source>
</evidence>
<comment type="caution">
    <text evidence="2">The sequence shown here is derived from an EMBL/GenBank/DDBJ whole genome shotgun (WGS) entry which is preliminary data.</text>
</comment>
<keyword evidence="3" id="KW-1185">Reference proteome</keyword>
<evidence type="ECO:0000313" key="3">
    <source>
        <dbReference type="Proteomes" id="UP001274896"/>
    </source>
</evidence>
<dbReference type="Gene3D" id="3.30.420.10">
    <property type="entry name" value="Ribonuclease H-like superfamily/Ribonuclease H"/>
    <property type="match status" value="1"/>
</dbReference>
<organism evidence="2 3">
    <name type="scientific">Hemibagrus guttatus</name>
    <dbReference type="NCBI Taxonomy" id="175788"/>
    <lineage>
        <taxon>Eukaryota</taxon>
        <taxon>Metazoa</taxon>
        <taxon>Chordata</taxon>
        <taxon>Craniata</taxon>
        <taxon>Vertebrata</taxon>
        <taxon>Euteleostomi</taxon>
        <taxon>Actinopterygii</taxon>
        <taxon>Neopterygii</taxon>
        <taxon>Teleostei</taxon>
        <taxon>Ostariophysi</taxon>
        <taxon>Siluriformes</taxon>
        <taxon>Bagridae</taxon>
        <taxon>Hemibagrus</taxon>
    </lineage>
</organism>
<feature type="non-terminal residue" evidence="2">
    <location>
        <position position="1"/>
    </location>
</feature>
<protein>
    <recommendedName>
        <fullName evidence="1">Tc1-like transposase DDE domain-containing protein</fullName>
    </recommendedName>
</protein>
<accession>A0AAE0UVN3</accession>
<gene>
    <name evidence="2" type="ORF">QTP70_033853</name>
</gene>
<reference evidence="2" key="1">
    <citation type="submission" date="2023-06" db="EMBL/GenBank/DDBJ databases">
        <title>Male Hemibagrus guttatus genome.</title>
        <authorList>
            <person name="Bian C."/>
        </authorList>
    </citation>
    <scope>NUCLEOTIDE SEQUENCE</scope>
    <source>
        <strain evidence="2">Male_cb2023</strain>
        <tissue evidence="2">Muscle</tissue>
    </source>
</reference>
<dbReference type="AlphaFoldDB" id="A0AAE0UVN3"/>